<dbReference type="AlphaFoldDB" id="A0A2V1IHS8"/>
<organism evidence="1 2">
    <name type="scientific">Duncaniella muris</name>
    <dbReference type="NCBI Taxonomy" id="2094150"/>
    <lineage>
        <taxon>Bacteria</taxon>
        <taxon>Pseudomonadati</taxon>
        <taxon>Bacteroidota</taxon>
        <taxon>Bacteroidia</taxon>
        <taxon>Bacteroidales</taxon>
        <taxon>Muribaculaceae</taxon>
        <taxon>Duncaniella</taxon>
    </lineage>
</organism>
<dbReference type="EMBL" id="PUEC01000063">
    <property type="protein sequence ID" value="PWB00046.1"/>
    <property type="molecule type" value="Genomic_DNA"/>
</dbReference>
<protein>
    <submittedName>
        <fullName evidence="1">Uncharacterized protein</fullName>
    </submittedName>
</protein>
<accession>A0A2V1IHS8</accession>
<name>A0A2V1IHS8_9BACT</name>
<evidence type="ECO:0000313" key="1">
    <source>
        <dbReference type="EMBL" id="PWB00046.1"/>
    </source>
</evidence>
<sequence length="75" mass="8229">MNRNYNSIKALVGVTNIIITSELRYSELHALVEKSAVLENGILTIKVKECTLGTEEINALAKLGGKYVAFDLTEC</sequence>
<proteinExistence type="predicted"/>
<gene>
    <name evidence="1" type="ORF">C5O23_13975</name>
</gene>
<dbReference type="RefSeq" id="WP_104405707.1">
    <property type="nucleotide sequence ID" value="NZ_CAQGLE010000011.1"/>
</dbReference>
<keyword evidence="2" id="KW-1185">Reference proteome</keyword>
<reference evidence="2" key="1">
    <citation type="submission" date="2018-02" db="EMBL/GenBank/DDBJ databases">
        <authorList>
            <person name="Clavel T."/>
            <person name="Strowig T."/>
        </authorList>
    </citation>
    <scope>NUCLEOTIDE SEQUENCE [LARGE SCALE GENOMIC DNA]</scope>
    <source>
        <strain evidence="2">DSM 103720</strain>
    </source>
</reference>
<evidence type="ECO:0000313" key="2">
    <source>
        <dbReference type="Proteomes" id="UP000244905"/>
    </source>
</evidence>
<dbReference type="GeneID" id="82527418"/>
<dbReference type="Proteomes" id="UP000244905">
    <property type="component" value="Unassembled WGS sequence"/>
</dbReference>
<comment type="caution">
    <text evidence="1">The sequence shown here is derived from an EMBL/GenBank/DDBJ whole genome shotgun (WGS) entry which is preliminary data.</text>
</comment>